<sequence>MMSLQALELYSKTKSYELVYCAPFKRVLSTSDNLWSFQTGIMGKPHKRILAGARYNPARWDRFTKIDVN</sequence>
<dbReference type="Proteomes" id="UP001627154">
    <property type="component" value="Unassembled WGS sequence"/>
</dbReference>
<gene>
    <name evidence="1" type="ORF">TKK_018213</name>
</gene>
<reference evidence="1 2" key="1">
    <citation type="journal article" date="2024" name="bioRxiv">
        <title>A reference genome for Trichogramma kaykai: A tiny desert-dwelling parasitoid wasp with competing sex-ratio distorters.</title>
        <authorList>
            <person name="Culotta J."/>
            <person name="Lindsey A.R."/>
        </authorList>
    </citation>
    <scope>NUCLEOTIDE SEQUENCE [LARGE SCALE GENOMIC DNA]</scope>
    <source>
        <strain evidence="1 2">KSX58</strain>
    </source>
</reference>
<accession>A0ABD2W011</accession>
<proteinExistence type="predicted"/>
<evidence type="ECO:0000313" key="1">
    <source>
        <dbReference type="EMBL" id="KAL3386354.1"/>
    </source>
</evidence>
<name>A0ABD2W011_9HYME</name>
<keyword evidence="2" id="KW-1185">Reference proteome</keyword>
<comment type="caution">
    <text evidence="1">The sequence shown here is derived from an EMBL/GenBank/DDBJ whole genome shotgun (WGS) entry which is preliminary data.</text>
</comment>
<dbReference type="AlphaFoldDB" id="A0ABD2W011"/>
<evidence type="ECO:0000313" key="2">
    <source>
        <dbReference type="Proteomes" id="UP001627154"/>
    </source>
</evidence>
<dbReference type="EMBL" id="JBJJXI010000147">
    <property type="protein sequence ID" value="KAL3386354.1"/>
    <property type="molecule type" value="Genomic_DNA"/>
</dbReference>
<organism evidence="1 2">
    <name type="scientific">Trichogramma kaykai</name>
    <dbReference type="NCBI Taxonomy" id="54128"/>
    <lineage>
        <taxon>Eukaryota</taxon>
        <taxon>Metazoa</taxon>
        <taxon>Ecdysozoa</taxon>
        <taxon>Arthropoda</taxon>
        <taxon>Hexapoda</taxon>
        <taxon>Insecta</taxon>
        <taxon>Pterygota</taxon>
        <taxon>Neoptera</taxon>
        <taxon>Endopterygota</taxon>
        <taxon>Hymenoptera</taxon>
        <taxon>Apocrita</taxon>
        <taxon>Proctotrupomorpha</taxon>
        <taxon>Chalcidoidea</taxon>
        <taxon>Trichogrammatidae</taxon>
        <taxon>Trichogramma</taxon>
    </lineage>
</organism>
<protein>
    <submittedName>
        <fullName evidence="1">Uncharacterized protein</fullName>
    </submittedName>
</protein>